<feature type="compositionally biased region" description="Basic and acidic residues" evidence="1">
    <location>
        <begin position="40"/>
        <end position="56"/>
    </location>
</feature>
<evidence type="ECO:0000313" key="3">
    <source>
        <dbReference type="Proteomes" id="UP001295684"/>
    </source>
</evidence>
<evidence type="ECO:0000256" key="1">
    <source>
        <dbReference type="SAM" id="MobiDB-lite"/>
    </source>
</evidence>
<reference evidence="2" key="1">
    <citation type="submission" date="2023-07" db="EMBL/GenBank/DDBJ databases">
        <authorList>
            <consortium name="AG Swart"/>
            <person name="Singh M."/>
            <person name="Singh A."/>
            <person name="Seah K."/>
            <person name="Emmerich C."/>
        </authorList>
    </citation>
    <scope>NUCLEOTIDE SEQUENCE</scope>
    <source>
        <strain evidence="2">DP1</strain>
    </source>
</reference>
<dbReference type="EMBL" id="CAMPGE010009130">
    <property type="protein sequence ID" value="CAI2368003.1"/>
    <property type="molecule type" value="Genomic_DNA"/>
</dbReference>
<comment type="caution">
    <text evidence="2">The sequence shown here is derived from an EMBL/GenBank/DDBJ whole genome shotgun (WGS) entry which is preliminary data.</text>
</comment>
<keyword evidence="3" id="KW-1185">Reference proteome</keyword>
<dbReference type="AlphaFoldDB" id="A0AAD1UEV7"/>
<protein>
    <submittedName>
        <fullName evidence="2">Uncharacterized protein</fullName>
    </submittedName>
</protein>
<dbReference type="Proteomes" id="UP001295684">
    <property type="component" value="Unassembled WGS sequence"/>
</dbReference>
<evidence type="ECO:0000313" key="2">
    <source>
        <dbReference type="EMBL" id="CAI2368003.1"/>
    </source>
</evidence>
<sequence>MFDTIISQPSTLKLVTSQTRLKKSLAAKHTMLPNLSQRIESSRQGREKPFQQRMAEEPAQSSALRILIEDANRMFRLRQKRKRNLEGSLTLNRKNFLPSKKGQKKAPQFGRQVSLLKKLKILENQDKKKLNNLDRRDNDRAIKILRRKIKEERLRNEYFNKKPEPELRISQNAKTALNHSYDVLFSSYKSPREDESTQKELAALQDTCRPSSTEEDDNYDSLNACKRIHNVGITFDETDQTYSQKVSGSPEERKMVKNVLFLENKFEDERAKLELTCKAIQENSSMNKNSTLRAPRSISNFITPEEGYQGSTDSMKLRRRKFHGVRIHPPGKIQIEAKKTLRLRNPMVAKVEDLDTTMDRRKLQNRKHMASRIQAHIQEGQAHFERKISLAPKFWK</sequence>
<accession>A0AAD1UEV7</accession>
<organism evidence="2 3">
    <name type="scientific">Euplotes crassus</name>
    <dbReference type="NCBI Taxonomy" id="5936"/>
    <lineage>
        <taxon>Eukaryota</taxon>
        <taxon>Sar</taxon>
        <taxon>Alveolata</taxon>
        <taxon>Ciliophora</taxon>
        <taxon>Intramacronucleata</taxon>
        <taxon>Spirotrichea</taxon>
        <taxon>Hypotrichia</taxon>
        <taxon>Euplotida</taxon>
        <taxon>Euplotidae</taxon>
        <taxon>Moneuplotes</taxon>
    </lineage>
</organism>
<feature type="region of interest" description="Disordered" evidence="1">
    <location>
        <begin position="38"/>
        <end position="57"/>
    </location>
</feature>
<gene>
    <name evidence="2" type="ORF">ECRASSUSDP1_LOCUS9292</name>
</gene>
<name>A0AAD1UEV7_EUPCR</name>
<proteinExistence type="predicted"/>